<comment type="caution">
    <text evidence="1">The sequence shown here is derived from an EMBL/GenBank/DDBJ whole genome shotgun (WGS) entry which is preliminary data.</text>
</comment>
<evidence type="ECO:0000313" key="1">
    <source>
        <dbReference type="EMBL" id="MBU2712048.1"/>
    </source>
</evidence>
<accession>A0ABS5ZDZ2</accession>
<dbReference type="InterPro" id="IPR002696">
    <property type="entry name" value="Membr_insert_effic_factor_YidD"/>
</dbReference>
<reference evidence="1 2" key="1">
    <citation type="submission" date="2021-04" db="EMBL/GenBank/DDBJ databases">
        <authorList>
            <person name="Pira H."/>
            <person name="Risdian C."/>
            <person name="Wink J."/>
        </authorList>
    </citation>
    <scope>NUCLEOTIDE SEQUENCE [LARGE SCALE GENOMIC DNA]</scope>
    <source>
        <strain evidence="1 2">WH53</strain>
    </source>
</reference>
<name>A0ABS5ZDZ2_9GAMM</name>
<organism evidence="1 2">
    <name type="scientific">Zooshikella harenae</name>
    <dbReference type="NCBI Taxonomy" id="2827238"/>
    <lineage>
        <taxon>Bacteria</taxon>
        <taxon>Pseudomonadati</taxon>
        <taxon>Pseudomonadota</taxon>
        <taxon>Gammaproteobacteria</taxon>
        <taxon>Oceanospirillales</taxon>
        <taxon>Zooshikellaceae</taxon>
        <taxon>Zooshikella</taxon>
    </lineage>
</organism>
<dbReference type="RefSeq" id="WP_215820250.1">
    <property type="nucleotide sequence ID" value="NZ_JAGSOY010000029.1"/>
</dbReference>
<dbReference type="SMART" id="SM01234">
    <property type="entry name" value="Haemolytic"/>
    <property type="match status" value="1"/>
</dbReference>
<dbReference type="NCBIfam" id="TIGR00278">
    <property type="entry name" value="membrane protein insertion efficiency factor YidD"/>
    <property type="match status" value="1"/>
</dbReference>
<evidence type="ECO:0000313" key="2">
    <source>
        <dbReference type="Proteomes" id="UP000690515"/>
    </source>
</evidence>
<sequence>MRQTVLYLIKLYQRYISPYKGFRCAHAALSKRDSCSVAVSKIIARRGGLKGYQDIKKQFLRCANASQYLEDSKRKDKKPRKKDNPYYCCLDMPVGCCVLPWDISSGN</sequence>
<dbReference type="Proteomes" id="UP000690515">
    <property type="component" value="Unassembled WGS sequence"/>
</dbReference>
<protein>
    <submittedName>
        <fullName evidence="1">Membrane protein insertion efficiency factor YidD</fullName>
    </submittedName>
</protein>
<gene>
    <name evidence="1" type="primary">yidD</name>
    <name evidence="1" type="ORF">KCG35_13335</name>
</gene>
<dbReference type="EMBL" id="JAGSOY010000029">
    <property type="protein sequence ID" value="MBU2712048.1"/>
    <property type="molecule type" value="Genomic_DNA"/>
</dbReference>
<proteinExistence type="predicted"/>
<keyword evidence="2" id="KW-1185">Reference proteome</keyword>